<dbReference type="Pfam" id="PF13500">
    <property type="entry name" value="AAA_26"/>
    <property type="match status" value="1"/>
</dbReference>
<dbReference type="PIRSF" id="PIRSF006755">
    <property type="entry name" value="DTB_synth"/>
    <property type="match status" value="1"/>
</dbReference>
<protein>
    <recommendedName>
        <fullName evidence="9">ATP-dependent dethiobiotin synthetase BioD</fullName>
        <ecNumber evidence="9">6.3.3.3</ecNumber>
    </recommendedName>
    <alternativeName>
        <fullName evidence="9">DTB synthetase</fullName>
        <shortName evidence="9">DTBS</shortName>
    </alternativeName>
    <alternativeName>
        <fullName evidence="9">Dethiobiotin synthase</fullName>
    </alternativeName>
</protein>
<comment type="subcellular location">
    <subcellularLocation>
        <location evidence="9">Cytoplasm</location>
    </subcellularLocation>
</comment>
<keyword evidence="1 9" id="KW-0963">Cytoplasm</keyword>
<sequence length="256" mass="27665">MKASIKPKKEGMGLLAIGITATDTEMGKTVVTGALAAALRFRGITPGIFKPVASGCVRRQDGELISTDAEFQMKCAGYPDTLRKEVIPVVLEAALAPAEASRLEGITLQPERMIEGAKACITGHEISVLEGIGGITAPITEDFLVKDYFKALGIPVLIVVKPILGNVNHAVLTSYYCQQHGIPVLGFLVNGWNEETAGDLEKGNLYYYEKLTGLPVLGKLPKMTEEEMNDPRKLALITEQTVELDKILELAKGMRI</sequence>
<feature type="binding site" evidence="9">
    <location>
        <position position="29"/>
    </location>
    <ligand>
        <name>Mg(2+)</name>
        <dbReference type="ChEBI" id="CHEBI:18420"/>
    </ligand>
</feature>
<dbReference type="AlphaFoldDB" id="A0A1I1Z2W8"/>
<keyword evidence="11" id="KW-1185">Reference proteome</keyword>
<feature type="binding site" evidence="9">
    <location>
        <position position="68"/>
    </location>
    <ligand>
        <name>ATP</name>
        <dbReference type="ChEBI" id="CHEBI:30616"/>
    </ligand>
</feature>
<dbReference type="SUPFAM" id="SSF52540">
    <property type="entry name" value="P-loop containing nucleoside triphosphate hydrolases"/>
    <property type="match status" value="1"/>
</dbReference>
<accession>A0A1I1Z2W8</accession>
<evidence type="ECO:0000256" key="8">
    <source>
        <dbReference type="ARBA" id="ARBA00047386"/>
    </source>
</evidence>
<dbReference type="PANTHER" id="PTHR43210:SF2">
    <property type="entry name" value="ATP-DEPENDENT DETHIOBIOTIN SYNTHETASE BIOD 2"/>
    <property type="match status" value="1"/>
</dbReference>
<dbReference type="GO" id="GO:0004141">
    <property type="term" value="F:dethiobiotin synthase activity"/>
    <property type="evidence" value="ECO:0007669"/>
    <property type="project" value="UniProtKB-UniRule"/>
</dbReference>
<keyword evidence="4 9" id="KW-0547">Nucleotide-binding</keyword>
<dbReference type="InterPro" id="IPR004472">
    <property type="entry name" value="DTB_synth_BioD"/>
</dbReference>
<dbReference type="Gene3D" id="3.40.50.300">
    <property type="entry name" value="P-loop containing nucleotide triphosphate hydrolases"/>
    <property type="match status" value="1"/>
</dbReference>
<proteinExistence type="inferred from homology"/>
<dbReference type="InterPro" id="IPR027417">
    <property type="entry name" value="P-loop_NTPase"/>
</dbReference>
<feature type="binding site" evidence="9">
    <location>
        <begin position="130"/>
        <end position="133"/>
    </location>
    <ligand>
        <name>ATP</name>
        <dbReference type="ChEBI" id="CHEBI:30616"/>
    </ligand>
</feature>
<evidence type="ECO:0000256" key="9">
    <source>
        <dbReference type="HAMAP-Rule" id="MF_00336"/>
    </source>
</evidence>
<dbReference type="CDD" id="cd03109">
    <property type="entry name" value="DTBS"/>
    <property type="match status" value="1"/>
</dbReference>
<dbReference type="Proteomes" id="UP000198896">
    <property type="component" value="Unassembled WGS sequence"/>
</dbReference>
<keyword evidence="2 9" id="KW-0436">Ligase</keyword>
<comment type="catalytic activity">
    <reaction evidence="8">
        <text>(7R,8S)-8-amino-7-(carboxyamino)nonanoate + ATP = (4R,5S)-dethiobiotin + ADP + phosphate + H(+)</text>
        <dbReference type="Rhea" id="RHEA:63684"/>
        <dbReference type="ChEBI" id="CHEBI:15378"/>
        <dbReference type="ChEBI" id="CHEBI:30616"/>
        <dbReference type="ChEBI" id="CHEBI:43474"/>
        <dbReference type="ChEBI" id="CHEBI:149470"/>
        <dbReference type="ChEBI" id="CHEBI:149473"/>
        <dbReference type="ChEBI" id="CHEBI:456216"/>
    </reaction>
</comment>
<organism evidence="10 11">
    <name type="scientific">Succiniclasticum ruminis DSM 9236</name>
    <dbReference type="NCBI Taxonomy" id="1123323"/>
    <lineage>
        <taxon>Bacteria</taxon>
        <taxon>Bacillati</taxon>
        <taxon>Bacillota</taxon>
        <taxon>Negativicutes</taxon>
        <taxon>Acidaminococcales</taxon>
        <taxon>Acidaminococcaceae</taxon>
        <taxon>Succiniclasticum</taxon>
    </lineage>
</organism>
<evidence type="ECO:0000256" key="6">
    <source>
        <dbReference type="ARBA" id="ARBA00022840"/>
    </source>
</evidence>
<evidence type="ECO:0000256" key="3">
    <source>
        <dbReference type="ARBA" id="ARBA00022723"/>
    </source>
</evidence>
<dbReference type="PANTHER" id="PTHR43210">
    <property type="entry name" value="DETHIOBIOTIN SYNTHETASE"/>
    <property type="match status" value="1"/>
</dbReference>
<evidence type="ECO:0000256" key="1">
    <source>
        <dbReference type="ARBA" id="ARBA00022490"/>
    </source>
</evidence>
<feature type="binding site" evidence="9">
    <location>
        <position position="130"/>
    </location>
    <ligand>
        <name>Mg(2+)</name>
        <dbReference type="ChEBI" id="CHEBI:18420"/>
    </ligand>
</feature>
<dbReference type="GO" id="GO:0009102">
    <property type="term" value="P:biotin biosynthetic process"/>
    <property type="evidence" value="ECO:0007669"/>
    <property type="project" value="UniProtKB-UniRule"/>
</dbReference>
<dbReference type="GO" id="GO:0000287">
    <property type="term" value="F:magnesium ion binding"/>
    <property type="evidence" value="ECO:0007669"/>
    <property type="project" value="UniProtKB-UniRule"/>
</dbReference>
<comment type="pathway">
    <text evidence="9">Cofactor biosynthesis; biotin biosynthesis; biotin from 7,8-diaminononanoate: step 1/2.</text>
</comment>
<comment type="function">
    <text evidence="9">Catalyzes a mechanistically unusual reaction, the ATP-dependent insertion of CO2 between the N7 and N8 nitrogen atoms of 7,8-diaminopelargonic acid (DAPA, also called 7,8-diammoniononanoate) to form a ureido ring.</text>
</comment>
<comment type="similarity">
    <text evidence="9">Belongs to the dethiobiotin synthetase family.</text>
</comment>
<evidence type="ECO:0000313" key="11">
    <source>
        <dbReference type="Proteomes" id="UP000198896"/>
    </source>
</evidence>
<comment type="caution">
    <text evidence="9">Lacks conserved residue(s) required for the propagation of feature annotation.</text>
</comment>
<gene>
    <name evidence="9" type="primary">bioD</name>
    <name evidence="10" type="ORF">SAMN05216245_10384</name>
</gene>
<feature type="binding site" evidence="9">
    <location>
        <position position="54"/>
    </location>
    <ligand>
        <name>substrate</name>
    </ligand>
</feature>
<dbReference type="EMBL" id="FONL01000003">
    <property type="protein sequence ID" value="SFE24813.1"/>
    <property type="molecule type" value="Genomic_DNA"/>
</dbReference>
<reference evidence="10 11" key="1">
    <citation type="submission" date="2016-10" db="EMBL/GenBank/DDBJ databases">
        <authorList>
            <person name="de Groot N.N."/>
        </authorList>
    </citation>
    <scope>NUCLEOTIDE SEQUENCE [LARGE SCALE GENOMIC DNA]</scope>
    <source>
        <strain evidence="10 11">DSM 9236</strain>
    </source>
</reference>
<keyword evidence="3 9" id="KW-0479">Metal-binding</keyword>
<evidence type="ECO:0000256" key="7">
    <source>
        <dbReference type="ARBA" id="ARBA00022842"/>
    </source>
</evidence>
<comment type="cofactor">
    <cofactor evidence="9">
        <name>Mg(2+)</name>
        <dbReference type="ChEBI" id="CHEBI:18420"/>
    </cofactor>
</comment>
<evidence type="ECO:0000256" key="4">
    <source>
        <dbReference type="ARBA" id="ARBA00022741"/>
    </source>
</evidence>
<dbReference type="GO" id="GO:0005829">
    <property type="term" value="C:cytosol"/>
    <property type="evidence" value="ECO:0007669"/>
    <property type="project" value="TreeGrafter"/>
</dbReference>
<feature type="binding site" evidence="9">
    <location>
        <position position="68"/>
    </location>
    <ligand>
        <name>Mg(2+)</name>
        <dbReference type="ChEBI" id="CHEBI:18420"/>
    </ligand>
</feature>
<keyword evidence="6 9" id="KW-0067">ATP-binding</keyword>
<keyword evidence="5 9" id="KW-0093">Biotin biosynthesis</keyword>
<feature type="active site" evidence="9">
    <location>
        <position position="50"/>
    </location>
</feature>
<dbReference type="STRING" id="1123323.SAMN05216245_10384"/>
<dbReference type="GO" id="GO:0005524">
    <property type="term" value="F:ATP binding"/>
    <property type="evidence" value="ECO:0007669"/>
    <property type="project" value="UniProtKB-UniRule"/>
</dbReference>
<evidence type="ECO:0000313" key="10">
    <source>
        <dbReference type="EMBL" id="SFE24813.1"/>
    </source>
</evidence>
<comment type="catalytic activity">
    <reaction evidence="9">
        <text>(7R,8S)-7,8-diammoniononanoate + CO2 + ATP = (4R,5S)-dethiobiotin + ADP + phosphate + 3 H(+)</text>
        <dbReference type="Rhea" id="RHEA:15805"/>
        <dbReference type="ChEBI" id="CHEBI:15378"/>
        <dbReference type="ChEBI" id="CHEBI:16526"/>
        <dbReference type="ChEBI" id="CHEBI:30616"/>
        <dbReference type="ChEBI" id="CHEBI:43474"/>
        <dbReference type="ChEBI" id="CHEBI:149469"/>
        <dbReference type="ChEBI" id="CHEBI:149473"/>
        <dbReference type="ChEBI" id="CHEBI:456216"/>
        <dbReference type="EC" id="6.3.3.3"/>
    </reaction>
</comment>
<evidence type="ECO:0000256" key="5">
    <source>
        <dbReference type="ARBA" id="ARBA00022756"/>
    </source>
</evidence>
<dbReference type="EC" id="6.3.3.3" evidence="9"/>
<dbReference type="HAMAP" id="MF_00336">
    <property type="entry name" value="BioD"/>
    <property type="match status" value="1"/>
</dbReference>
<name>A0A1I1Z2W8_9FIRM</name>
<keyword evidence="7 9" id="KW-0460">Magnesium</keyword>
<comment type="subunit">
    <text evidence="9">Homodimer.</text>
</comment>
<evidence type="ECO:0000256" key="2">
    <source>
        <dbReference type="ARBA" id="ARBA00022598"/>
    </source>
</evidence>
<dbReference type="UniPathway" id="UPA00078">
    <property type="reaction ID" value="UER00161"/>
</dbReference>
<dbReference type="NCBIfam" id="TIGR00347">
    <property type="entry name" value="bioD"/>
    <property type="match status" value="1"/>
</dbReference>